<dbReference type="SMART" id="SM00360">
    <property type="entry name" value="RRM"/>
    <property type="match status" value="1"/>
</dbReference>
<dbReference type="Pfam" id="PF00076">
    <property type="entry name" value="RRM_1"/>
    <property type="match status" value="1"/>
</dbReference>
<evidence type="ECO:0000313" key="4">
    <source>
        <dbReference type="EMBL" id="KAK4370726.1"/>
    </source>
</evidence>
<dbReference type="Gene3D" id="3.30.70.330">
    <property type="match status" value="1"/>
</dbReference>
<feature type="compositionally biased region" description="Basic and acidic residues" evidence="2">
    <location>
        <begin position="330"/>
        <end position="339"/>
    </location>
</feature>
<keyword evidence="1" id="KW-0694">RNA-binding</keyword>
<sequence length="354" mass="38635">MARLWPLLIVMLDRFRWKMMKNLCERREDLKDNDGMVKTVQVSNVSLGAKELDIKEFFSFSGDIEYLEMKGENERSQVAYVTFKDPQSAETAVLLSYIPNILRIFHDIIRDLGATIVDQSISIVLAPDYKLPPTASVPPAPTGSTNAPAIEKAEDVVSSMLAKGFILGKDAVGKAKALDEKHKITSTTSATVASLDQKYGLSEKITTGATIVNHKVKEMDQKFQVSEKSKSAFAVAEQTVSNAGFSIMKNRYALTGVTWAAGAFSRVTKAAGELGQKTKEKLAEEERRTFTRGHAQEQTATSTKGPVQELAATSAKVDVQELAAASAKSDVQEHAESQTRIEQPPTNPSLPPKA</sequence>
<feature type="region of interest" description="Disordered" evidence="2">
    <location>
        <begin position="285"/>
        <end position="354"/>
    </location>
</feature>
<reference evidence="4" key="1">
    <citation type="submission" date="2023-12" db="EMBL/GenBank/DDBJ databases">
        <title>Genome assembly of Anisodus tanguticus.</title>
        <authorList>
            <person name="Wang Y.-J."/>
        </authorList>
    </citation>
    <scope>NUCLEOTIDE SEQUENCE</scope>
    <source>
        <strain evidence="4">KB-2021</strain>
        <tissue evidence="4">Leaf</tissue>
    </source>
</reference>
<dbReference type="InterPro" id="IPR035979">
    <property type="entry name" value="RBD_domain_sf"/>
</dbReference>
<dbReference type="SUPFAM" id="SSF54928">
    <property type="entry name" value="RNA-binding domain, RBD"/>
    <property type="match status" value="1"/>
</dbReference>
<protein>
    <recommendedName>
        <fullName evidence="3">RRM domain-containing protein</fullName>
    </recommendedName>
</protein>
<name>A0AAE1SJD3_9SOLA</name>
<organism evidence="4 5">
    <name type="scientific">Anisodus tanguticus</name>
    <dbReference type="NCBI Taxonomy" id="243964"/>
    <lineage>
        <taxon>Eukaryota</taxon>
        <taxon>Viridiplantae</taxon>
        <taxon>Streptophyta</taxon>
        <taxon>Embryophyta</taxon>
        <taxon>Tracheophyta</taxon>
        <taxon>Spermatophyta</taxon>
        <taxon>Magnoliopsida</taxon>
        <taxon>eudicotyledons</taxon>
        <taxon>Gunneridae</taxon>
        <taxon>Pentapetalae</taxon>
        <taxon>asterids</taxon>
        <taxon>lamiids</taxon>
        <taxon>Solanales</taxon>
        <taxon>Solanaceae</taxon>
        <taxon>Solanoideae</taxon>
        <taxon>Hyoscyameae</taxon>
        <taxon>Anisodus</taxon>
    </lineage>
</organism>
<keyword evidence="5" id="KW-1185">Reference proteome</keyword>
<dbReference type="GO" id="GO:0003723">
    <property type="term" value="F:RNA binding"/>
    <property type="evidence" value="ECO:0007669"/>
    <property type="project" value="UniProtKB-UniRule"/>
</dbReference>
<evidence type="ECO:0000259" key="3">
    <source>
        <dbReference type="PROSITE" id="PS50102"/>
    </source>
</evidence>
<feature type="domain" description="RRM" evidence="3">
    <location>
        <begin position="38"/>
        <end position="128"/>
    </location>
</feature>
<gene>
    <name evidence="4" type="ORF">RND71_010201</name>
</gene>
<proteinExistence type="predicted"/>
<dbReference type="InterPro" id="IPR000504">
    <property type="entry name" value="RRM_dom"/>
</dbReference>
<dbReference type="PROSITE" id="PS50102">
    <property type="entry name" value="RRM"/>
    <property type="match status" value="1"/>
</dbReference>
<dbReference type="EMBL" id="JAVYJV010000005">
    <property type="protein sequence ID" value="KAK4370726.1"/>
    <property type="molecule type" value="Genomic_DNA"/>
</dbReference>
<dbReference type="AlphaFoldDB" id="A0AAE1SJD3"/>
<evidence type="ECO:0000256" key="1">
    <source>
        <dbReference type="PROSITE-ProRule" id="PRU00176"/>
    </source>
</evidence>
<comment type="caution">
    <text evidence="4">The sequence shown here is derived from an EMBL/GenBank/DDBJ whole genome shotgun (WGS) entry which is preliminary data.</text>
</comment>
<dbReference type="PANTHER" id="PTHR32343:SF46">
    <property type="entry name" value="BINDING PARTNER OF ACD11 1-LIKE ISOFORM X1"/>
    <property type="match status" value="1"/>
</dbReference>
<dbReference type="InterPro" id="IPR012677">
    <property type="entry name" value="Nucleotide-bd_a/b_plait_sf"/>
</dbReference>
<dbReference type="PANTHER" id="PTHR32343">
    <property type="entry name" value="SERINE/ARGININE-RICH SPLICING FACTOR"/>
    <property type="match status" value="1"/>
</dbReference>
<feature type="compositionally biased region" description="Pro residues" evidence="2">
    <location>
        <begin position="345"/>
        <end position="354"/>
    </location>
</feature>
<accession>A0AAE1SJD3</accession>
<evidence type="ECO:0000256" key="2">
    <source>
        <dbReference type="SAM" id="MobiDB-lite"/>
    </source>
</evidence>
<dbReference type="Proteomes" id="UP001291623">
    <property type="component" value="Unassembled WGS sequence"/>
</dbReference>
<feature type="compositionally biased region" description="Polar residues" evidence="2">
    <location>
        <begin position="296"/>
        <end position="305"/>
    </location>
</feature>
<evidence type="ECO:0000313" key="5">
    <source>
        <dbReference type="Proteomes" id="UP001291623"/>
    </source>
</evidence>